<dbReference type="SUPFAM" id="SSF116965">
    <property type="entry name" value="Hypothetical protein MPN330"/>
    <property type="match status" value="1"/>
</dbReference>
<evidence type="ECO:0000313" key="2">
    <source>
        <dbReference type="EMBL" id="TGA99467.1"/>
    </source>
</evidence>
<organism evidence="2 3">
    <name type="scientific">Sporolactobacillus shoreae</name>
    <dbReference type="NCBI Taxonomy" id="1465501"/>
    <lineage>
        <taxon>Bacteria</taxon>
        <taxon>Bacillati</taxon>
        <taxon>Bacillota</taxon>
        <taxon>Bacilli</taxon>
        <taxon>Bacillales</taxon>
        <taxon>Sporolactobacillaceae</taxon>
        <taxon>Sporolactobacillus</taxon>
    </lineage>
</organism>
<reference evidence="2 3" key="1">
    <citation type="journal article" date="2015" name="Int. J. Syst. Evol. Microbiol.">
        <title>Sporolactobacillus shoreae sp. nov. and Sporolactobacillus spathodeae sp. nov., two spore-forming lactic acid bacteria isolated from tree barks in Thailand.</title>
        <authorList>
            <person name="Thamacharoensuk T."/>
            <person name="Kitahara M."/>
            <person name="Ohkuma M."/>
            <person name="Thongchul N."/>
            <person name="Tanasupawat S."/>
        </authorList>
    </citation>
    <scope>NUCLEOTIDE SEQUENCE [LARGE SCALE GENOMIC DNA]</scope>
    <source>
        <strain evidence="2 3">BK92</strain>
    </source>
</reference>
<accession>A0A4Z0GSG7</accession>
<dbReference type="Proteomes" id="UP000298347">
    <property type="component" value="Unassembled WGS sequence"/>
</dbReference>
<dbReference type="RefSeq" id="WP_135347490.1">
    <property type="nucleotide sequence ID" value="NZ_SRJD01000003.1"/>
</dbReference>
<dbReference type="Gene3D" id="1.25.40.10">
    <property type="entry name" value="Tetratricopeptide repeat domain"/>
    <property type="match status" value="1"/>
</dbReference>
<feature type="region of interest" description="Disordered" evidence="1">
    <location>
        <begin position="145"/>
        <end position="165"/>
    </location>
</feature>
<protein>
    <submittedName>
        <fullName evidence="2">Tetratricopeptide repeat protein</fullName>
    </submittedName>
</protein>
<proteinExistence type="predicted"/>
<dbReference type="InterPro" id="IPR011990">
    <property type="entry name" value="TPR-like_helical_dom_sf"/>
</dbReference>
<comment type="caution">
    <text evidence="2">The sequence shown here is derived from an EMBL/GenBank/DDBJ whole genome shotgun (WGS) entry which is preliminary data.</text>
</comment>
<dbReference type="AlphaFoldDB" id="A0A4Z0GSG7"/>
<dbReference type="SUPFAM" id="SSF48452">
    <property type="entry name" value="TPR-like"/>
    <property type="match status" value="1"/>
</dbReference>
<evidence type="ECO:0000313" key="3">
    <source>
        <dbReference type="Proteomes" id="UP000298347"/>
    </source>
</evidence>
<evidence type="ECO:0000256" key="1">
    <source>
        <dbReference type="SAM" id="MobiDB-lite"/>
    </source>
</evidence>
<sequence length="345" mass="39506">MKKNGKKPVPGNDNIVLFPDLAARLLDKATALVSEKQYREARDLFGKLLELDSGDMKGLYGWAVCSVEMGDYPQAEEAARLLLSGNTPYYYDVFRLYLTILIEKKDYRGALGEIRRLGGHKGLPPESKEFLRQMKNFCEIRLNELTPGGTSGRGMQSADEKSDRQIDWRKLAEADPRDQMLQIRNMTDQMGKENLPEIRQFLLDEKQNPEIKTMLLCAVKESRMADEIDVWKFGKVYRVTFDRHFLHKEFADQIEEQIRKVLDSEDPTLASLAVETERFFTMTVYPRPFDPPSARVWAAVFSIQAAQAGDMDGKTEAMLELFSVSESEFQDACRMVEKIGEYGVR</sequence>
<keyword evidence="3" id="KW-1185">Reference proteome</keyword>
<dbReference type="OrthoDB" id="2364593at2"/>
<gene>
    <name evidence="2" type="ORF">E4665_03850</name>
</gene>
<name>A0A4Z0GSG7_9BACL</name>
<dbReference type="EMBL" id="SRJD01000003">
    <property type="protein sequence ID" value="TGA99467.1"/>
    <property type="molecule type" value="Genomic_DNA"/>
</dbReference>